<dbReference type="GO" id="GO:0043161">
    <property type="term" value="P:proteasome-mediated ubiquitin-dependent protein catabolic process"/>
    <property type="evidence" value="ECO:0007669"/>
    <property type="project" value="TreeGrafter"/>
</dbReference>
<feature type="repeat" description="WD" evidence="4">
    <location>
        <begin position="542"/>
        <end position="575"/>
    </location>
</feature>
<name>A0A9W6ZHG8_9STRA</name>
<dbReference type="GO" id="GO:0005737">
    <property type="term" value="C:cytoplasm"/>
    <property type="evidence" value="ECO:0007669"/>
    <property type="project" value="TreeGrafter"/>
</dbReference>
<evidence type="ECO:0000256" key="5">
    <source>
        <dbReference type="SAM" id="Coils"/>
    </source>
</evidence>
<feature type="compositionally biased region" description="Low complexity" evidence="6">
    <location>
        <begin position="64"/>
        <end position="114"/>
    </location>
</feature>
<feature type="region of interest" description="Disordered" evidence="6">
    <location>
        <begin position="63"/>
        <end position="128"/>
    </location>
</feature>
<proteinExistence type="predicted"/>
<keyword evidence="3" id="KW-0677">Repeat</keyword>
<evidence type="ECO:0000256" key="1">
    <source>
        <dbReference type="ARBA" id="ARBA00022490"/>
    </source>
</evidence>
<dbReference type="PROSITE" id="PS00678">
    <property type="entry name" value="WD_REPEATS_1"/>
    <property type="match status" value="1"/>
</dbReference>
<dbReference type="PROSITE" id="PS50294">
    <property type="entry name" value="WD_REPEATS_REGION"/>
    <property type="match status" value="1"/>
</dbReference>
<evidence type="ECO:0000313" key="8">
    <source>
        <dbReference type="Proteomes" id="UP001165160"/>
    </source>
</evidence>
<dbReference type="InterPro" id="IPR019775">
    <property type="entry name" value="WD40_repeat_CS"/>
</dbReference>
<dbReference type="Gene3D" id="2.130.10.10">
    <property type="entry name" value="YVTN repeat-like/Quinoprotein amine dehydrogenase"/>
    <property type="match status" value="2"/>
</dbReference>
<dbReference type="SMART" id="SM00320">
    <property type="entry name" value="WD40"/>
    <property type="match status" value="7"/>
</dbReference>
<gene>
    <name evidence="7" type="ORF">TrVE_jg300</name>
</gene>
<evidence type="ECO:0000256" key="3">
    <source>
        <dbReference type="ARBA" id="ARBA00022737"/>
    </source>
</evidence>
<dbReference type="SUPFAM" id="SSF50978">
    <property type="entry name" value="WD40 repeat-like"/>
    <property type="match status" value="1"/>
</dbReference>
<evidence type="ECO:0000256" key="4">
    <source>
        <dbReference type="PROSITE-ProRule" id="PRU00221"/>
    </source>
</evidence>
<dbReference type="AlphaFoldDB" id="A0A9W6ZHG8"/>
<feature type="coiled-coil region" evidence="5">
    <location>
        <begin position="224"/>
        <end position="258"/>
    </location>
</feature>
<feature type="repeat" description="WD" evidence="4">
    <location>
        <begin position="368"/>
        <end position="408"/>
    </location>
</feature>
<keyword evidence="8" id="KW-1185">Reference proteome</keyword>
<evidence type="ECO:0000256" key="6">
    <source>
        <dbReference type="SAM" id="MobiDB-lite"/>
    </source>
</evidence>
<keyword evidence="5" id="KW-0175">Coiled coil</keyword>
<organism evidence="7 8">
    <name type="scientific">Triparma verrucosa</name>
    <dbReference type="NCBI Taxonomy" id="1606542"/>
    <lineage>
        <taxon>Eukaryota</taxon>
        <taxon>Sar</taxon>
        <taxon>Stramenopiles</taxon>
        <taxon>Ochrophyta</taxon>
        <taxon>Bolidophyceae</taxon>
        <taxon>Parmales</taxon>
        <taxon>Triparmaceae</taxon>
        <taxon>Triparma</taxon>
    </lineage>
</organism>
<dbReference type="InterPro" id="IPR036322">
    <property type="entry name" value="WD40_repeat_dom_sf"/>
</dbReference>
<dbReference type="GO" id="GO:0043130">
    <property type="term" value="F:ubiquitin binding"/>
    <property type="evidence" value="ECO:0007669"/>
    <property type="project" value="TreeGrafter"/>
</dbReference>
<dbReference type="PROSITE" id="PS50082">
    <property type="entry name" value="WD_REPEATS_2"/>
    <property type="match status" value="2"/>
</dbReference>
<reference evidence="8" key="1">
    <citation type="journal article" date="2023" name="Commun. Biol.">
        <title>Genome analysis of Parmales, the sister group of diatoms, reveals the evolutionary specialization of diatoms from phago-mixotrophs to photoautotrophs.</title>
        <authorList>
            <person name="Ban H."/>
            <person name="Sato S."/>
            <person name="Yoshikawa S."/>
            <person name="Yamada K."/>
            <person name="Nakamura Y."/>
            <person name="Ichinomiya M."/>
            <person name="Sato N."/>
            <person name="Blanc-Mathieu R."/>
            <person name="Endo H."/>
            <person name="Kuwata A."/>
            <person name="Ogata H."/>
        </authorList>
    </citation>
    <scope>NUCLEOTIDE SEQUENCE [LARGE SCALE GENOMIC DNA]</scope>
    <source>
        <strain evidence="8">NIES 3699</strain>
    </source>
</reference>
<sequence>MSSSSSYDIMSQLSIRNSYETYSFKPIYNALYNATTMRTTMSSNNNNNTFKDNNTLQGTTIIHQQSPQSSQSSTVAAHHSTTTTNNNSNNNSNNNNNNNTKLPSNNNNSPSPSSHSRRNNNYWKEDEESERLRTELAALRKALDETTSLLSKSQRSSLLQSSKVTSLQSSLTSSKAALQTSQSEITSLQTLNATLSAQLTSSKNSETQLINRMLTEKQSMITQITEATELLTSLKSELERTKKELASALLELSETKEGKGDVVLRKSEGEVSGNFGIFESMIPKSVGTIFRPHSSCVMDLKCSGTSYLTAGGDSYLKLIKGGRVVQSYGGQIVQPVCCCDVGYGKIVGGGVDKVVRVWVEGGRSVANIQGHGGKIVGVNILEATKVVSVAADRSLRLWDLGRRGSMVSTNKHPSSFNCLSAPLTGGSTCCTGHSDGGLRIWDLKSNALAADIPNIHTGNVTSVKYHPTESSVVFCLGRDNLVKVVDLRMCEVLHTLGHVDFRIGCNWTSFGVSPDGCNVACGSTSGDLFIWDVASSKMIKKLKGHREQVVAVAWGSGGEGQVVSGDKGGSVIVWN</sequence>
<dbReference type="Proteomes" id="UP001165160">
    <property type="component" value="Unassembled WGS sequence"/>
</dbReference>
<evidence type="ECO:0000313" key="7">
    <source>
        <dbReference type="EMBL" id="GMH50430.1"/>
    </source>
</evidence>
<dbReference type="PANTHER" id="PTHR19849">
    <property type="entry name" value="PHOSPHOLIPASE A-2-ACTIVATING PROTEIN"/>
    <property type="match status" value="1"/>
</dbReference>
<protein>
    <submittedName>
        <fullName evidence="7">Uncharacterized protein</fullName>
    </submittedName>
</protein>
<dbReference type="GO" id="GO:0010992">
    <property type="term" value="P:ubiquitin recycling"/>
    <property type="evidence" value="ECO:0007669"/>
    <property type="project" value="TreeGrafter"/>
</dbReference>
<dbReference type="Pfam" id="PF00400">
    <property type="entry name" value="WD40"/>
    <property type="match status" value="2"/>
</dbReference>
<keyword evidence="1" id="KW-0963">Cytoplasm</keyword>
<comment type="caution">
    <text evidence="7">The sequence shown here is derived from an EMBL/GenBank/DDBJ whole genome shotgun (WGS) entry which is preliminary data.</text>
</comment>
<dbReference type="InterPro" id="IPR001680">
    <property type="entry name" value="WD40_rpt"/>
</dbReference>
<evidence type="ECO:0000256" key="2">
    <source>
        <dbReference type="ARBA" id="ARBA00022574"/>
    </source>
</evidence>
<dbReference type="GO" id="GO:0005634">
    <property type="term" value="C:nucleus"/>
    <property type="evidence" value="ECO:0007669"/>
    <property type="project" value="TreeGrafter"/>
</dbReference>
<dbReference type="PANTHER" id="PTHR19849:SF0">
    <property type="entry name" value="PHOSPHOLIPASE A-2-ACTIVATING PROTEIN"/>
    <property type="match status" value="1"/>
</dbReference>
<keyword evidence="2 4" id="KW-0853">WD repeat</keyword>
<dbReference type="EMBL" id="BRXX01000628">
    <property type="protein sequence ID" value="GMH50430.1"/>
    <property type="molecule type" value="Genomic_DNA"/>
</dbReference>
<accession>A0A9W6ZHG8</accession>
<dbReference type="InterPro" id="IPR015943">
    <property type="entry name" value="WD40/YVTN_repeat-like_dom_sf"/>
</dbReference>